<dbReference type="EMBL" id="CARXXK010000003">
    <property type="protein sequence ID" value="CAI6362959.1"/>
    <property type="molecule type" value="Genomic_DNA"/>
</dbReference>
<dbReference type="Proteomes" id="UP001160148">
    <property type="component" value="Unassembled WGS sequence"/>
</dbReference>
<protein>
    <recommendedName>
        <fullName evidence="3">Mariner Mos1 transposase</fullName>
    </recommendedName>
</protein>
<proteinExistence type="predicted"/>
<dbReference type="PANTHER" id="PTHR46060:SF1">
    <property type="entry name" value="MARINER MOS1 TRANSPOSASE-LIKE PROTEIN"/>
    <property type="match status" value="1"/>
</dbReference>
<dbReference type="InterPro" id="IPR036397">
    <property type="entry name" value="RNaseH_sf"/>
</dbReference>
<dbReference type="Gene3D" id="3.30.420.10">
    <property type="entry name" value="Ribonuclease H-like superfamily/Ribonuclease H"/>
    <property type="match status" value="1"/>
</dbReference>
<evidence type="ECO:0000313" key="2">
    <source>
        <dbReference type="Proteomes" id="UP001160148"/>
    </source>
</evidence>
<dbReference type="Pfam" id="PF01359">
    <property type="entry name" value="Transposase_1"/>
    <property type="match status" value="1"/>
</dbReference>
<dbReference type="GO" id="GO:0003676">
    <property type="term" value="F:nucleic acid binding"/>
    <property type="evidence" value="ECO:0007669"/>
    <property type="project" value="InterPro"/>
</dbReference>
<dbReference type="AlphaFoldDB" id="A0AAV0X3G0"/>
<evidence type="ECO:0000313" key="1">
    <source>
        <dbReference type="EMBL" id="CAI6362959.1"/>
    </source>
</evidence>
<accession>A0AAV0X3G0</accession>
<organism evidence="1 2">
    <name type="scientific">Macrosiphum euphorbiae</name>
    <name type="common">potato aphid</name>
    <dbReference type="NCBI Taxonomy" id="13131"/>
    <lineage>
        <taxon>Eukaryota</taxon>
        <taxon>Metazoa</taxon>
        <taxon>Ecdysozoa</taxon>
        <taxon>Arthropoda</taxon>
        <taxon>Hexapoda</taxon>
        <taxon>Insecta</taxon>
        <taxon>Pterygota</taxon>
        <taxon>Neoptera</taxon>
        <taxon>Paraneoptera</taxon>
        <taxon>Hemiptera</taxon>
        <taxon>Sternorrhyncha</taxon>
        <taxon>Aphidomorpha</taxon>
        <taxon>Aphidoidea</taxon>
        <taxon>Aphididae</taxon>
        <taxon>Macrosiphini</taxon>
        <taxon>Macrosiphum</taxon>
    </lineage>
</organism>
<comment type="caution">
    <text evidence="1">The sequence shown here is derived from an EMBL/GenBank/DDBJ whole genome shotgun (WGS) entry which is preliminary data.</text>
</comment>
<dbReference type="PANTHER" id="PTHR46060">
    <property type="entry name" value="MARINER MOS1 TRANSPOSASE-LIKE PROTEIN"/>
    <property type="match status" value="1"/>
</dbReference>
<dbReference type="InterPro" id="IPR001888">
    <property type="entry name" value="Transposase_1"/>
</dbReference>
<sequence>MRQTVRPPIAPPTVGVRYFEFLEQYESEGETFLDSIVTGNETWVCHYTLESKRQSLQWRHTHLPSTEKFKVQFSERKMASVFWDRKGLLLVDFMPKGTTINAAAYCETLKKLKKKIKGKRRGMLTRGVSLLHDNARPHTARLTQGPACFIWVGYCDSPTLLPGPGNIGSSSFQ</sequence>
<reference evidence="1 2" key="1">
    <citation type="submission" date="2023-01" db="EMBL/GenBank/DDBJ databases">
        <authorList>
            <person name="Whitehead M."/>
        </authorList>
    </citation>
    <scope>NUCLEOTIDE SEQUENCE [LARGE SCALE GENOMIC DNA]</scope>
</reference>
<evidence type="ECO:0008006" key="3">
    <source>
        <dbReference type="Google" id="ProtNLM"/>
    </source>
</evidence>
<dbReference type="InterPro" id="IPR052709">
    <property type="entry name" value="Transposase-MT_Hybrid"/>
</dbReference>
<gene>
    <name evidence="1" type="ORF">MEUPH1_LOCUS17973</name>
</gene>
<name>A0AAV0X3G0_9HEMI</name>
<keyword evidence="2" id="KW-1185">Reference proteome</keyword>